<organism evidence="7 8">
    <name type="scientific">Sphaerotilus natans subsp. natans DSM 6575</name>
    <dbReference type="NCBI Taxonomy" id="1286631"/>
    <lineage>
        <taxon>Bacteria</taxon>
        <taxon>Pseudomonadati</taxon>
        <taxon>Pseudomonadota</taxon>
        <taxon>Betaproteobacteria</taxon>
        <taxon>Burkholderiales</taxon>
        <taxon>Sphaerotilaceae</taxon>
        <taxon>Sphaerotilus</taxon>
    </lineage>
</organism>
<evidence type="ECO:0000256" key="1">
    <source>
        <dbReference type="ARBA" id="ARBA00005384"/>
    </source>
</evidence>
<dbReference type="Proteomes" id="UP000026714">
    <property type="component" value="Unassembled WGS sequence"/>
</dbReference>
<evidence type="ECO:0000259" key="6">
    <source>
        <dbReference type="PROSITE" id="PS50949"/>
    </source>
</evidence>
<keyword evidence="2" id="KW-0663">Pyridoxal phosphate</keyword>
<dbReference type="Gene3D" id="3.40.640.10">
    <property type="entry name" value="Type I PLP-dependent aspartate aminotransferase-like (Major domain)"/>
    <property type="match status" value="1"/>
</dbReference>
<keyword evidence="5" id="KW-0804">Transcription</keyword>
<dbReference type="InterPro" id="IPR000524">
    <property type="entry name" value="Tscrpt_reg_HTH_GntR"/>
</dbReference>
<dbReference type="CDD" id="cd00609">
    <property type="entry name" value="AAT_like"/>
    <property type="match status" value="1"/>
</dbReference>
<dbReference type="Gene3D" id="1.10.10.10">
    <property type="entry name" value="Winged helix-like DNA-binding domain superfamily/Winged helix DNA-binding domain"/>
    <property type="match status" value="1"/>
</dbReference>
<comment type="caution">
    <text evidence="7">The sequence shown here is derived from an EMBL/GenBank/DDBJ whole genome shotgun (WGS) entry which is preliminary data.</text>
</comment>
<evidence type="ECO:0000256" key="2">
    <source>
        <dbReference type="ARBA" id="ARBA00022898"/>
    </source>
</evidence>
<dbReference type="PATRIC" id="fig|1286631.3.peg.362"/>
<dbReference type="InterPro" id="IPR004839">
    <property type="entry name" value="Aminotransferase_I/II_large"/>
</dbReference>
<dbReference type="PROSITE" id="PS50949">
    <property type="entry name" value="HTH_GNTR"/>
    <property type="match status" value="1"/>
</dbReference>
<gene>
    <name evidence="7" type="ORF">X805_03690</name>
</gene>
<dbReference type="InterPro" id="IPR015421">
    <property type="entry name" value="PyrdxlP-dep_Trfase_major"/>
</dbReference>
<dbReference type="Pfam" id="PF00155">
    <property type="entry name" value="Aminotran_1_2"/>
    <property type="match status" value="1"/>
</dbReference>
<dbReference type="InterPro" id="IPR051446">
    <property type="entry name" value="HTH_trans_reg/aminotransferase"/>
</dbReference>
<dbReference type="SUPFAM" id="SSF53383">
    <property type="entry name" value="PLP-dependent transferases"/>
    <property type="match status" value="1"/>
</dbReference>
<dbReference type="PANTHER" id="PTHR46577:SF2">
    <property type="entry name" value="TRANSCRIPTIONAL REGULATORY PROTEIN"/>
    <property type="match status" value="1"/>
</dbReference>
<dbReference type="Gene3D" id="3.90.1150.10">
    <property type="entry name" value="Aspartate Aminotransferase, domain 1"/>
    <property type="match status" value="1"/>
</dbReference>
<evidence type="ECO:0000256" key="3">
    <source>
        <dbReference type="ARBA" id="ARBA00023015"/>
    </source>
</evidence>
<dbReference type="eggNOG" id="COG1167">
    <property type="taxonomic scope" value="Bacteria"/>
</dbReference>
<dbReference type="InterPro" id="IPR015424">
    <property type="entry name" value="PyrdxlP-dep_Trfase"/>
</dbReference>
<accession>A0A059KRU3</accession>
<keyword evidence="3" id="KW-0805">Transcription regulation</keyword>
<dbReference type="GO" id="GO:0003677">
    <property type="term" value="F:DNA binding"/>
    <property type="evidence" value="ECO:0007669"/>
    <property type="project" value="UniProtKB-KW"/>
</dbReference>
<keyword evidence="4" id="KW-0238">DNA-binding</keyword>
<dbReference type="InterPro" id="IPR036388">
    <property type="entry name" value="WH-like_DNA-bd_sf"/>
</dbReference>
<dbReference type="SUPFAM" id="SSF46785">
    <property type="entry name" value="Winged helix' DNA-binding domain"/>
    <property type="match status" value="1"/>
</dbReference>
<evidence type="ECO:0000313" key="8">
    <source>
        <dbReference type="Proteomes" id="UP000026714"/>
    </source>
</evidence>
<reference evidence="7 8" key="1">
    <citation type="journal article" date="2014" name="FEMS Microbiol. Ecol.">
        <title>Sphaerotilus natans encrusted with nanoball-shaped Fe(III) oxide minerals formed by nitrate-reducing mixotrophic Fe(II) oxidation.</title>
        <authorList>
            <person name="Park S."/>
            <person name="Kim D.H."/>
            <person name="Lee J.H."/>
            <person name="Hur H.G."/>
        </authorList>
    </citation>
    <scope>NUCLEOTIDE SEQUENCE [LARGE SCALE GENOMIC DNA]</scope>
    <source>
        <strain evidence="7 8">DSM 6575</strain>
    </source>
</reference>
<feature type="domain" description="HTH gntR-type" evidence="6">
    <location>
        <begin position="26"/>
        <end position="94"/>
    </location>
</feature>
<dbReference type="GO" id="GO:0030170">
    <property type="term" value="F:pyridoxal phosphate binding"/>
    <property type="evidence" value="ECO:0007669"/>
    <property type="project" value="InterPro"/>
</dbReference>
<dbReference type="InterPro" id="IPR036390">
    <property type="entry name" value="WH_DNA-bd_sf"/>
</dbReference>
<sequence length="490" mass="52970">MARTTDTAAFPVALPAALQLSRDGDRTLSEQLATHYAALIRQRLLPPGSRLPSVREGARRHGVSPHTLVATYDQLLAQGLVEAQRQRGFFVRERAAPSARGEAAAASPPDSPRVPVDASTLIRGMLGSGGRPGPGLGVLPPAWLDAPMLQAALRRAMAAGRDDEAQVAALHYGEPAGDPRLREALAQRLADIGVRAAPRQIMSTLGATQALDLVSRALLAPGDAVLVDEPGWSVEYARLTLLGMRLLPVPRGPDGPDLAVMEALAREHRPRLYVTVSVLHNPTGGMLSLATAHQLLQLAQTHDFHVIEDDTYAHLAPAHAPRLAALDGLKRCFHISGFSKILAPGWRVGFVAAPPDWIERLIDVKMLASLTTPALLEQAVAVCLEQGLLRRHAERVVTRLDAARGRSVRLAQDAGCEFVCPPQGLFGWVETGVDTEALAQRLLDRGWSTAPGSLFHARRQPGTKMRINFASAQDAAFWRDFEIERDAMRR</sequence>
<dbReference type="PANTHER" id="PTHR46577">
    <property type="entry name" value="HTH-TYPE TRANSCRIPTIONAL REGULATORY PROTEIN GABR"/>
    <property type="match status" value="1"/>
</dbReference>
<dbReference type="SMART" id="SM00345">
    <property type="entry name" value="HTH_GNTR"/>
    <property type="match status" value="1"/>
</dbReference>
<protein>
    <submittedName>
        <fullName evidence="7">GntR family transcriptional regulator</fullName>
    </submittedName>
</protein>
<evidence type="ECO:0000313" key="7">
    <source>
        <dbReference type="EMBL" id="KDB54146.1"/>
    </source>
</evidence>
<proteinExistence type="inferred from homology"/>
<dbReference type="AlphaFoldDB" id="A0A059KRU3"/>
<dbReference type="EMBL" id="AZRA01000007">
    <property type="protein sequence ID" value="KDB54146.1"/>
    <property type="molecule type" value="Genomic_DNA"/>
</dbReference>
<name>A0A059KRU3_9BURK</name>
<comment type="similarity">
    <text evidence="1">In the C-terminal section; belongs to the class-I pyridoxal-phosphate-dependent aminotransferase family.</text>
</comment>
<dbReference type="Pfam" id="PF00392">
    <property type="entry name" value="GntR"/>
    <property type="match status" value="1"/>
</dbReference>
<dbReference type="CDD" id="cd07377">
    <property type="entry name" value="WHTH_GntR"/>
    <property type="match status" value="1"/>
</dbReference>
<keyword evidence="8" id="KW-1185">Reference proteome</keyword>
<evidence type="ECO:0000256" key="4">
    <source>
        <dbReference type="ARBA" id="ARBA00023125"/>
    </source>
</evidence>
<evidence type="ECO:0000256" key="5">
    <source>
        <dbReference type="ARBA" id="ARBA00023163"/>
    </source>
</evidence>
<dbReference type="RefSeq" id="WP_051631448.1">
    <property type="nucleotide sequence ID" value="NZ_AZRA01000007.1"/>
</dbReference>
<dbReference type="InterPro" id="IPR015422">
    <property type="entry name" value="PyrdxlP-dep_Trfase_small"/>
</dbReference>
<dbReference type="GO" id="GO:0003700">
    <property type="term" value="F:DNA-binding transcription factor activity"/>
    <property type="evidence" value="ECO:0007669"/>
    <property type="project" value="InterPro"/>
</dbReference>
<dbReference type="STRING" id="34103.SAMN05421778_10433"/>